<reference evidence="2" key="1">
    <citation type="submission" date="2019-12" db="EMBL/GenBank/DDBJ databases">
        <title>Comparative genomics gives insights into the taxonomy of the Azoarcus-Aromatoleum group and reveals separate origins of nif in the plant-associated Azoarcus and non-plant-associated Aromatoleum sub-groups.</title>
        <authorList>
            <person name="Lafos M."/>
            <person name="Maluk M."/>
            <person name="Batista M."/>
            <person name="Junghare M."/>
            <person name="Carmona M."/>
            <person name="Faoro H."/>
            <person name="Cruz L.M."/>
            <person name="Battistoni F."/>
            <person name="De Souza E."/>
            <person name="Pedrosa F."/>
            <person name="Chen W.-M."/>
            <person name="Poole P.S."/>
            <person name="Dixon R.A."/>
            <person name="James E.K."/>
        </authorList>
    </citation>
    <scope>NUCLEOTIDE SEQUENCE</scope>
    <source>
        <strain evidence="2">NSC3</strain>
    </source>
</reference>
<evidence type="ECO:0000313" key="2">
    <source>
        <dbReference type="EMBL" id="NMG03845.1"/>
    </source>
</evidence>
<accession>A0A972F8U6</accession>
<dbReference type="EMBL" id="WTVM01000077">
    <property type="protein sequence ID" value="NMG03845.1"/>
    <property type="molecule type" value="Genomic_DNA"/>
</dbReference>
<dbReference type="InterPro" id="IPR029069">
    <property type="entry name" value="HotDog_dom_sf"/>
</dbReference>
<dbReference type="Gene3D" id="3.10.129.10">
    <property type="entry name" value="Hotdog Thioesterase"/>
    <property type="match status" value="1"/>
</dbReference>
<sequence>MNSALPSIESRSVSKDGQVVFRLHVPTELSLFRGHFPGFPLLPGVAQIHWAARFAADCFPIDGAFSRMLNIKFQQPVTPGAALDLTLSWDADRRQLAFSYTTNGRLHASGKLEFAASNQP</sequence>
<dbReference type="InterPro" id="IPR054545">
    <property type="entry name" value="ApeI-like"/>
</dbReference>
<dbReference type="RefSeq" id="WP_168988544.1">
    <property type="nucleotide sequence ID" value="NZ_CAWPHM010000305.1"/>
</dbReference>
<feature type="domain" description="ApeI dehydratase-like" evidence="1">
    <location>
        <begin position="15"/>
        <end position="111"/>
    </location>
</feature>
<name>A0A972F8U6_9RHOO</name>
<dbReference type="AlphaFoldDB" id="A0A972F8U6"/>
<proteinExistence type="predicted"/>
<keyword evidence="3" id="KW-1185">Reference proteome</keyword>
<dbReference type="InterPro" id="IPR016962">
    <property type="entry name" value="Dehydrase_ECs4332_prd"/>
</dbReference>
<dbReference type="Proteomes" id="UP000599523">
    <property type="component" value="Unassembled WGS sequence"/>
</dbReference>
<dbReference type="PIRSF" id="PIRSF030962">
    <property type="entry name" value="Dehydrase_ECs4332_prd"/>
    <property type="match status" value="1"/>
</dbReference>
<evidence type="ECO:0000313" key="3">
    <source>
        <dbReference type="Proteomes" id="UP000599523"/>
    </source>
</evidence>
<gene>
    <name evidence="2" type="ORF">GPA21_12825</name>
</gene>
<protein>
    <submittedName>
        <fullName evidence="2">Hydroxymyristoyl-ACP dehydratase</fullName>
    </submittedName>
</protein>
<comment type="caution">
    <text evidence="2">The sequence shown here is derived from an EMBL/GenBank/DDBJ whole genome shotgun (WGS) entry which is preliminary data.</text>
</comment>
<evidence type="ECO:0000259" key="1">
    <source>
        <dbReference type="Pfam" id="PF22818"/>
    </source>
</evidence>
<organism evidence="2 3">
    <name type="scientific">Azoarcus taiwanensis</name>
    <dbReference type="NCBI Taxonomy" id="666964"/>
    <lineage>
        <taxon>Bacteria</taxon>
        <taxon>Pseudomonadati</taxon>
        <taxon>Pseudomonadota</taxon>
        <taxon>Betaproteobacteria</taxon>
        <taxon>Rhodocyclales</taxon>
        <taxon>Zoogloeaceae</taxon>
        <taxon>Azoarcus</taxon>
    </lineage>
</organism>
<dbReference type="Pfam" id="PF22818">
    <property type="entry name" value="ApeI-like"/>
    <property type="match status" value="1"/>
</dbReference>
<dbReference type="SUPFAM" id="SSF54637">
    <property type="entry name" value="Thioesterase/thiol ester dehydrase-isomerase"/>
    <property type="match status" value="1"/>
</dbReference>